<dbReference type="RefSeq" id="WP_090667394.1">
    <property type="nucleotide sequence ID" value="NZ_CAJNAP010000045.1"/>
</dbReference>
<dbReference type="EMBL" id="CAJNAP010000045">
    <property type="protein sequence ID" value="CAE6514778.1"/>
    <property type="molecule type" value="Genomic_DNA"/>
</dbReference>
<dbReference type="AlphaFoldDB" id="A0A1I4NMC7"/>
<feature type="signal peptide" evidence="1">
    <location>
        <begin position="1"/>
        <end position="23"/>
    </location>
</feature>
<evidence type="ECO:0000313" key="3">
    <source>
        <dbReference type="EMBL" id="SFM16611.1"/>
    </source>
</evidence>
<keyword evidence="4" id="KW-1185">Reference proteome</keyword>
<protein>
    <submittedName>
        <fullName evidence="3">Uncharacterized protein</fullName>
    </submittedName>
</protein>
<accession>A0A1I4NMC7</accession>
<dbReference type="Proteomes" id="UP000601736">
    <property type="component" value="Unassembled WGS sequence"/>
</dbReference>
<evidence type="ECO:0000313" key="4">
    <source>
        <dbReference type="Proteomes" id="UP000199561"/>
    </source>
</evidence>
<name>A0A1I4NMC7_9PROT</name>
<reference evidence="3 4" key="1">
    <citation type="submission" date="2016-10" db="EMBL/GenBank/DDBJ databases">
        <authorList>
            <person name="de Groot N.N."/>
        </authorList>
    </citation>
    <scope>NUCLEOTIDE SEQUENCE [LARGE SCALE GENOMIC DNA]</scope>
    <source>
        <strain evidence="3 4">Nm146</strain>
    </source>
</reference>
<reference evidence="2" key="2">
    <citation type="submission" date="2021-02" db="EMBL/GenBank/DDBJ databases">
        <authorList>
            <person name="Han P."/>
        </authorList>
    </citation>
    <scope>NUCLEOTIDE SEQUENCE</scope>
    <source>
        <strain evidence="2">Nitrosomonas nitrosa 18-3D</strain>
    </source>
</reference>
<dbReference type="Proteomes" id="UP000199561">
    <property type="component" value="Unassembled WGS sequence"/>
</dbReference>
<dbReference type="STRING" id="52442.SAMN05421880_10865"/>
<sequence length="268" mass="29289">MLIKIVMLLISLAINPFLSTAMANENQSHEEEDSHLHESDIQPWRIGAEIFVNSHLFETDFGDISGGLYATDKPGVDVNVEKGAFTPGNWLRFQPVGQLLFWNGSDWRPVVPNGEKVEIKDAQENAISFRIDGVSEHAGVIGQIDSEGGLHAHLDFSILDVSNALGGSSGAYRIQLKLFESKPNSDISVSIAPSPIAIVLNRGLQQEHFEQAVSAAADLNENSVFVADTGILNIQRVKALGTFYKVKLQHIGNNQFQLIEAEEISGTE</sequence>
<proteinExistence type="predicted"/>
<dbReference type="OrthoDB" id="5570760at2"/>
<gene>
    <name evidence="2" type="ORF">NMYAN_50153</name>
    <name evidence="3" type="ORF">SAMN05421880_10865</name>
</gene>
<dbReference type="EMBL" id="FOUF01000008">
    <property type="protein sequence ID" value="SFM16611.1"/>
    <property type="molecule type" value="Genomic_DNA"/>
</dbReference>
<evidence type="ECO:0000313" key="2">
    <source>
        <dbReference type="EMBL" id="CAE6514778.1"/>
    </source>
</evidence>
<keyword evidence="1" id="KW-0732">Signal</keyword>
<organism evidence="3 4">
    <name type="scientific">Nitrosomonas nitrosa</name>
    <dbReference type="NCBI Taxonomy" id="52442"/>
    <lineage>
        <taxon>Bacteria</taxon>
        <taxon>Pseudomonadati</taxon>
        <taxon>Pseudomonadota</taxon>
        <taxon>Betaproteobacteria</taxon>
        <taxon>Nitrosomonadales</taxon>
        <taxon>Nitrosomonadaceae</taxon>
        <taxon>Nitrosomonas</taxon>
    </lineage>
</organism>
<feature type="chain" id="PRO_5042685648" evidence="1">
    <location>
        <begin position="24"/>
        <end position="268"/>
    </location>
</feature>
<evidence type="ECO:0000256" key="1">
    <source>
        <dbReference type="SAM" id="SignalP"/>
    </source>
</evidence>